<dbReference type="Proteomes" id="UP000218934">
    <property type="component" value="Unassembled WGS sequence"/>
</dbReference>
<dbReference type="OrthoDB" id="7570287at2"/>
<name>A0A2A4FXG6_9SPHN</name>
<reference evidence="2 3" key="1">
    <citation type="submission" date="2017-09" db="EMBL/GenBank/DDBJ databases">
        <title>The Catabolism of 3,6-Dichlorosalicylic acid is Initiated by the Cytochrome P450 Monooxygenase DsmABC in Rhizorhabdus dicambivorans Ndbn-20.</title>
        <authorList>
            <person name="Na L."/>
        </authorList>
    </citation>
    <scope>NUCLEOTIDE SEQUENCE [LARGE SCALE GENOMIC DNA]</scope>
    <source>
        <strain evidence="2 3">Ndbn-20m</strain>
    </source>
</reference>
<evidence type="ECO:0000256" key="1">
    <source>
        <dbReference type="SAM" id="Phobius"/>
    </source>
</evidence>
<dbReference type="AlphaFoldDB" id="A0A2A4FXG6"/>
<accession>A0A2A4FXG6</accession>
<gene>
    <name evidence="2" type="ORF">COO09_07540</name>
</gene>
<sequence length="87" mass="9093">MGAIGWIWAWLMLLGGVRAHLAQSLPRELICGMIVSGLVALPLLWNRENGLFGAWAPSAVVRGGIAVFALAVAGISRPDAMIGLISA</sequence>
<keyword evidence="1" id="KW-0812">Transmembrane</keyword>
<dbReference type="EMBL" id="NWUF01000005">
    <property type="protein sequence ID" value="PCE43139.1"/>
    <property type="molecule type" value="Genomic_DNA"/>
</dbReference>
<proteinExistence type="predicted"/>
<dbReference type="RefSeq" id="WP_066969869.1">
    <property type="nucleotide sequence ID" value="NZ_CP023449.1"/>
</dbReference>
<keyword evidence="3" id="KW-1185">Reference proteome</keyword>
<organism evidence="2 3">
    <name type="scientific">Rhizorhabdus dicambivorans</name>
    <dbReference type="NCBI Taxonomy" id="1850238"/>
    <lineage>
        <taxon>Bacteria</taxon>
        <taxon>Pseudomonadati</taxon>
        <taxon>Pseudomonadota</taxon>
        <taxon>Alphaproteobacteria</taxon>
        <taxon>Sphingomonadales</taxon>
        <taxon>Sphingomonadaceae</taxon>
        <taxon>Rhizorhabdus</taxon>
    </lineage>
</organism>
<protein>
    <submittedName>
        <fullName evidence="2">Uncharacterized protein</fullName>
    </submittedName>
</protein>
<evidence type="ECO:0000313" key="2">
    <source>
        <dbReference type="EMBL" id="PCE43139.1"/>
    </source>
</evidence>
<evidence type="ECO:0000313" key="3">
    <source>
        <dbReference type="Proteomes" id="UP000218934"/>
    </source>
</evidence>
<feature type="transmembrane region" description="Helical" evidence="1">
    <location>
        <begin position="29"/>
        <end position="45"/>
    </location>
</feature>
<comment type="caution">
    <text evidence="2">The sequence shown here is derived from an EMBL/GenBank/DDBJ whole genome shotgun (WGS) entry which is preliminary data.</text>
</comment>
<dbReference type="KEGG" id="rdi:CMV14_17755"/>
<keyword evidence="1" id="KW-1133">Transmembrane helix</keyword>
<feature type="transmembrane region" description="Helical" evidence="1">
    <location>
        <begin position="52"/>
        <end position="75"/>
    </location>
</feature>
<keyword evidence="1" id="KW-0472">Membrane</keyword>